<feature type="region of interest" description="Disordered" evidence="16">
    <location>
        <begin position="1253"/>
        <end position="1280"/>
    </location>
</feature>
<evidence type="ECO:0000256" key="8">
    <source>
        <dbReference type="ARBA" id="ARBA00022777"/>
    </source>
</evidence>
<evidence type="ECO:0000256" key="15">
    <source>
        <dbReference type="SAM" id="Coils"/>
    </source>
</evidence>
<reference evidence="20" key="1">
    <citation type="submission" date="2016-01" db="EMBL/GenBank/DDBJ databases">
        <title>Reference transcriptome for the parasite Schistocephalus solidus: insights into the molecular evolution of parasitism.</title>
        <authorList>
            <person name="Hebert F.O."/>
            <person name="Grambauer S."/>
            <person name="Barber I."/>
            <person name="Landry C.R."/>
            <person name="Aubin-Horth N."/>
        </authorList>
    </citation>
    <scope>NUCLEOTIDE SEQUENCE</scope>
</reference>
<feature type="compositionally biased region" description="Acidic residues" evidence="16">
    <location>
        <begin position="770"/>
        <end position="781"/>
    </location>
</feature>
<feature type="domain" description="AGC-kinase C-terminal" evidence="19">
    <location>
        <begin position="365"/>
        <end position="494"/>
    </location>
</feature>
<proteinExistence type="predicted"/>
<dbReference type="GO" id="GO:0008270">
    <property type="term" value="F:zinc ion binding"/>
    <property type="evidence" value="ECO:0007669"/>
    <property type="project" value="UniProtKB-KW"/>
</dbReference>
<dbReference type="InterPro" id="IPR046349">
    <property type="entry name" value="C1-like_sf"/>
</dbReference>
<feature type="domain" description="Protein kinase" evidence="17">
    <location>
        <begin position="81"/>
        <end position="345"/>
    </location>
</feature>
<dbReference type="Gene3D" id="2.30.29.30">
    <property type="entry name" value="Pleckstrin-homology domain (PH domain)/Phosphotyrosine-binding domain (PTB)"/>
    <property type="match status" value="1"/>
</dbReference>
<keyword evidence="11 15" id="KW-0175">Coiled coil</keyword>
<dbReference type="Gene3D" id="1.10.510.10">
    <property type="entry name" value="Transferase(Phosphotransferase) domain 1"/>
    <property type="match status" value="1"/>
</dbReference>
<evidence type="ECO:0000259" key="19">
    <source>
        <dbReference type="PROSITE" id="PS51285"/>
    </source>
</evidence>
<comment type="catalytic activity">
    <reaction evidence="12">
        <text>L-threonyl-[protein] + ATP = O-phospho-L-threonyl-[protein] + ADP + H(+)</text>
        <dbReference type="Rhea" id="RHEA:46608"/>
        <dbReference type="Rhea" id="RHEA-COMP:11060"/>
        <dbReference type="Rhea" id="RHEA-COMP:11605"/>
        <dbReference type="ChEBI" id="CHEBI:15378"/>
        <dbReference type="ChEBI" id="CHEBI:30013"/>
        <dbReference type="ChEBI" id="CHEBI:30616"/>
        <dbReference type="ChEBI" id="CHEBI:61977"/>
        <dbReference type="ChEBI" id="CHEBI:456216"/>
        <dbReference type="EC" id="2.7.11.1"/>
    </reaction>
</comment>
<evidence type="ECO:0000256" key="9">
    <source>
        <dbReference type="ARBA" id="ARBA00022833"/>
    </source>
</evidence>
<keyword evidence="2" id="KW-0723">Serine/threonine-protein kinase</keyword>
<feature type="region of interest" description="Disordered" evidence="16">
    <location>
        <begin position="583"/>
        <end position="605"/>
    </location>
</feature>
<dbReference type="PANTHER" id="PTHR22988:SF71">
    <property type="entry name" value="CITRON RHO-INTERACTING KINASE"/>
    <property type="match status" value="1"/>
</dbReference>
<dbReference type="InterPro" id="IPR050839">
    <property type="entry name" value="Rho-assoc_Ser/Thr_Kinase"/>
</dbReference>
<evidence type="ECO:0000256" key="10">
    <source>
        <dbReference type="ARBA" id="ARBA00022840"/>
    </source>
</evidence>
<dbReference type="EC" id="2.7.11.1" evidence="1"/>
<dbReference type="GO" id="GO:0004674">
    <property type="term" value="F:protein serine/threonine kinase activity"/>
    <property type="evidence" value="ECO:0007669"/>
    <property type="project" value="UniProtKB-KW"/>
</dbReference>
<dbReference type="PROSITE" id="PS00107">
    <property type="entry name" value="PROTEIN_KINASE_ATP"/>
    <property type="match status" value="1"/>
</dbReference>
<dbReference type="SUPFAM" id="SSF56112">
    <property type="entry name" value="Protein kinase-like (PK-like)"/>
    <property type="match status" value="1"/>
</dbReference>
<dbReference type="InterPro" id="IPR000961">
    <property type="entry name" value="AGC-kinase_C"/>
</dbReference>
<dbReference type="GO" id="GO:0005737">
    <property type="term" value="C:cytoplasm"/>
    <property type="evidence" value="ECO:0007669"/>
    <property type="project" value="TreeGrafter"/>
</dbReference>
<evidence type="ECO:0000259" key="18">
    <source>
        <dbReference type="PROSITE" id="PS50081"/>
    </source>
</evidence>
<feature type="coiled-coil region" evidence="15">
    <location>
        <begin position="876"/>
        <end position="924"/>
    </location>
</feature>
<dbReference type="InterPro" id="IPR000719">
    <property type="entry name" value="Prot_kinase_dom"/>
</dbReference>
<dbReference type="SUPFAM" id="SSF57889">
    <property type="entry name" value="Cysteine-rich domain"/>
    <property type="match status" value="1"/>
</dbReference>
<dbReference type="CDD" id="cd20813">
    <property type="entry name" value="C1_ROCK"/>
    <property type="match status" value="1"/>
</dbReference>
<feature type="region of interest" description="Disordered" evidence="16">
    <location>
        <begin position="1071"/>
        <end position="1142"/>
    </location>
</feature>
<evidence type="ECO:0000256" key="11">
    <source>
        <dbReference type="ARBA" id="ARBA00023054"/>
    </source>
</evidence>
<dbReference type="InterPro" id="IPR011993">
    <property type="entry name" value="PH-like_dom_sf"/>
</dbReference>
<dbReference type="InterPro" id="IPR002219">
    <property type="entry name" value="PKC_DAG/PE"/>
</dbReference>
<dbReference type="PROSITE" id="PS51285">
    <property type="entry name" value="AGC_KINASE_CTER"/>
    <property type="match status" value="1"/>
</dbReference>
<evidence type="ECO:0000256" key="13">
    <source>
        <dbReference type="ARBA" id="ARBA00048679"/>
    </source>
</evidence>
<dbReference type="SMART" id="SM00109">
    <property type="entry name" value="C1"/>
    <property type="match status" value="1"/>
</dbReference>
<sequence length="1641" mass="178348">MEGNLSNPEDIKERIVLLEKLLCDPYSDLNIDRVLDVFVSAVLDNQRAHSNSENSPIRPFSERFASAASRLQCLRRQRRDFSFIASLGRGAYGRVNLVRETATGRICAMKILKKSKMLSQHADFWAEREIMARSTSPWLVRLFYAFQDLNSLYMVMEYLPGGTLVSWMDEVEVISETVCRFYAAEIVLALADLHAMGFIHRDLKPDNLLLDMSGHLKLADFGTCVHVDPNTKRVRCESAVGTPDYISPEVLFSQSSGGGEYGFPVDWWALGVLVYEMICGETPFYSDDLVTTYSKIMSHTSSLHVPDDILLTDSCLNFINTLLSPEPVRLGSTGGASEVRAHAWFSTDWVEECRAANLCDQEDENYLDWDWTNLRACPAPFQPKLSSETDTSYFQVDDENEEGQEEAGARIKDGDDVSEDGDVAVRKSFTDSLSCANSDVPKADAQNGKLSPQGSKAGGRLSDDVNDEEALADGKQLSFAGFTFSRPQSHRLALFSGSYLVPPSFSNKRASVRLQSEAISSGTSTVDVIHAPEADALGDRGRQQQQLLGLSVGKASTPSPTNLPSTSPVLLTSIAVQVPHISLQSTVSTDGRPPEGGGSSDMPIQEEMPQQVDDLEHQLAEAHSMVELRTKESLSLATRLCELESTLEKTERQLMSSESRFAEQLRDSDRRIELARLETASLKTRLEGEISKWRTIAEAERSAREAAETQKAKAADLLAKRATDMADRLTGSRERRQISLPVEMPTGLALDSLTLKRTLKESSVGAELVGENEGEKEDESDTSTSPATELLLKRIQELVERAQQADEQLQIERCFSNLHREACEEKKDQLLERDRQIASLCEALQAVKQSREQTQMASRHALMQEQERSAQYLECLKAAEKSSEAANRRAQIAGNEAAALREQVAQLKDELAAAVENLASEKLKCNAAVNKIQQILSGENADALELMMLSELESLKAVGGSSGSSANKKTTSKKFTSQQHLFRQMDRKYKRLVSDMEQLQTKHRAEMKEVHSRLAASQEAAQKARNQATRLADEVSFLQSQLSAAKAVTGRPHTPSSITRLRNAATARLYPSSSKNTLLPTNSHPPTTYSSADVGVTDPIVGDSLADETGPDERTDQSPQAVSAPPYFSEASNQHARDADRQLEADSLSLSVADASMYESPSSTALYRVSSLSANHTFCAPAAAGVATAAAVASRSPISNLHTPLLVNFNLSGQLEVPAKPGRRKKLTWEPRFAKVTVNRFLLWDVVKATPPPAAAPADTSTPSLLSASGAVPPPKKHSKAGPNLLLDLPLAAILHVRSVTSCDVLHAPPEDLPKIFQIIFDQCRLQQQQSDVLTGKTGLPLRSSSPGSKPHAVTPPPKSAPPTGLAGVSRTLPRKLSFSSSSTFSTTGKSAIRKRNGSTHFIWGGVAPSLSSPPPPPTPIPAGHLETDPVTHLGHHLQPIQFRVPAVCELCRRACWHVISPPPALQCLNCQVKLHAYHLEKRDHLLRPCGKSTAILLFRTASEEEKSLWLSTLLASISSFSASGGGGGAAAGCNNSGPMLASVTSSDSSSSISLCTPTLSHQFGMTGDQRRPLAALRSQTLPFPPSSSSHAAERTFEVGLDAAGEEEEAAAQASVLAKGLVASPARVSMVHDSEETDPLV</sequence>
<evidence type="ECO:0000256" key="14">
    <source>
        <dbReference type="PROSITE-ProRule" id="PRU10141"/>
    </source>
</evidence>
<dbReference type="GO" id="GO:0005856">
    <property type="term" value="C:cytoskeleton"/>
    <property type="evidence" value="ECO:0007669"/>
    <property type="project" value="TreeGrafter"/>
</dbReference>
<accession>A0A0X3PRP3</accession>
<dbReference type="InterPro" id="IPR017441">
    <property type="entry name" value="Protein_kinase_ATP_BS"/>
</dbReference>
<keyword evidence="9" id="KW-0862">Zinc</keyword>
<keyword evidence="8" id="KW-0418">Kinase</keyword>
<dbReference type="SMART" id="SM00220">
    <property type="entry name" value="S_TKc"/>
    <property type="match status" value="1"/>
</dbReference>
<dbReference type="PROSITE" id="PS50081">
    <property type="entry name" value="ZF_DAG_PE_2"/>
    <property type="match status" value="1"/>
</dbReference>
<dbReference type="PANTHER" id="PTHR22988">
    <property type="entry name" value="MYOTONIC DYSTROPHY S/T KINASE-RELATED"/>
    <property type="match status" value="1"/>
</dbReference>
<feature type="domain" description="Phorbol-ester/DAG-type" evidence="18">
    <location>
        <begin position="1435"/>
        <end position="1490"/>
    </location>
</feature>
<dbReference type="GO" id="GO:0031032">
    <property type="term" value="P:actomyosin structure organization"/>
    <property type="evidence" value="ECO:0007669"/>
    <property type="project" value="TreeGrafter"/>
</dbReference>
<evidence type="ECO:0000256" key="5">
    <source>
        <dbReference type="ARBA" id="ARBA00022723"/>
    </source>
</evidence>
<feature type="binding site" evidence="14">
    <location>
        <position position="110"/>
    </location>
    <ligand>
        <name>ATP</name>
        <dbReference type="ChEBI" id="CHEBI:30616"/>
    </ligand>
</feature>
<feature type="compositionally biased region" description="Low complexity" evidence="16">
    <location>
        <begin position="958"/>
        <end position="977"/>
    </location>
</feature>
<evidence type="ECO:0000313" key="20">
    <source>
        <dbReference type="EMBL" id="JAP51092.1"/>
    </source>
</evidence>
<feature type="region of interest" description="Disordered" evidence="16">
    <location>
        <begin position="398"/>
        <end position="419"/>
    </location>
</feature>
<gene>
    <name evidence="20" type="ORF">TR114569</name>
</gene>
<dbReference type="GO" id="GO:0005524">
    <property type="term" value="F:ATP binding"/>
    <property type="evidence" value="ECO:0007669"/>
    <property type="project" value="UniProtKB-UniRule"/>
</dbReference>
<dbReference type="FunFam" id="1.10.510.10:FF:000024">
    <property type="entry name" value="Probable serine/threonine-protein kinase cot-1"/>
    <property type="match status" value="1"/>
</dbReference>
<keyword evidence="3" id="KW-0597">Phosphoprotein</keyword>
<evidence type="ECO:0000259" key="17">
    <source>
        <dbReference type="PROSITE" id="PS50011"/>
    </source>
</evidence>
<keyword evidence="10 14" id="KW-0067">ATP-binding</keyword>
<dbReference type="PROSITE" id="PS00108">
    <property type="entry name" value="PROTEIN_KINASE_ST"/>
    <property type="match status" value="1"/>
</dbReference>
<feature type="region of interest" description="Disordered" evidence="16">
    <location>
        <begin position="764"/>
        <end position="787"/>
    </location>
</feature>
<evidence type="ECO:0000256" key="6">
    <source>
        <dbReference type="ARBA" id="ARBA00022741"/>
    </source>
</evidence>
<protein>
    <recommendedName>
        <fullName evidence="1">non-specific serine/threonine protein kinase</fullName>
        <ecNumber evidence="1">2.7.11.1</ecNumber>
    </recommendedName>
</protein>
<dbReference type="EMBL" id="GEEE01012133">
    <property type="protein sequence ID" value="JAP51092.1"/>
    <property type="molecule type" value="Transcribed_RNA"/>
</dbReference>
<evidence type="ECO:0000256" key="3">
    <source>
        <dbReference type="ARBA" id="ARBA00022553"/>
    </source>
</evidence>
<feature type="region of interest" description="Disordered" evidence="16">
    <location>
        <begin position="1336"/>
        <end position="1369"/>
    </location>
</feature>
<evidence type="ECO:0000256" key="1">
    <source>
        <dbReference type="ARBA" id="ARBA00012513"/>
    </source>
</evidence>
<dbReference type="InterPro" id="IPR011009">
    <property type="entry name" value="Kinase-like_dom_sf"/>
</dbReference>
<evidence type="ECO:0000256" key="12">
    <source>
        <dbReference type="ARBA" id="ARBA00047899"/>
    </source>
</evidence>
<keyword evidence="5" id="KW-0479">Metal-binding</keyword>
<feature type="coiled-coil region" evidence="15">
    <location>
        <begin position="982"/>
        <end position="1041"/>
    </location>
</feature>
<dbReference type="Gene3D" id="3.30.60.20">
    <property type="match status" value="1"/>
</dbReference>
<dbReference type="Gene3D" id="3.30.200.20">
    <property type="entry name" value="Phosphorylase Kinase, domain 1"/>
    <property type="match status" value="1"/>
</dbReference>
<feature type="region of interest" description="Disordered" evidence="16">
    <location>
        <begin position="436"/>
        <end position="468"/>
    </location>
</feature>
<organism evidence="20">
    <name type="scientific">Schistocephalus solidus</name>
    <name type="common">Tapeworm</name>
    <dbReference type="NCBI Taxonomy" id="70667"/>
    <lineage>
        <taxon>Eukaryota</taxon>
        <taxon>Metazoa</taxon>
        <taxon>Spiralia</taxon>
        <taxon>Lophotrochozoa</taxon>
        <taxon>Platyhelminthes</taxon>
        <taxon>Cestoda</taxon>
        <taxon>Eucestoda</taxon>
        <taxon>Diphyllobothriidea</taxon>
        <taxon>Diphyllobothriidae</taxon>
        <taxon>Schistocephalus</taxon>
    </lineage>
</organism>
<evidence type="ECO:0000256" key="7">
    <source>
        <dbReference type="ARBA" id="ARBA00022771"/>
    </source>
</evidence>
<feature type="region of interest" description="Disordered" evidence="16">
    <location>
        <begin position="958"/>
        <end position="979"/>
    </location>
</feature>
<feature type="compositionally biased region" description="Polar residues" evidence="16">
    <location>
        <begin position="1071"/>
        <end position="1091"/>
    </location>
</feature>
<name>A0A0X3PRP3_SCHSO</name>
<dbReference type="PROSITE" id="PS50011">
    <property type="entry name" value="PROTEIN_KINASE_DOM"/>
    <property type="match status" value="1"/>
</dbReference>
<dbReference type="SMART" id="SM00133">
    <property type="entry name" value="S_TK_X"/>
    <property type="match status" value="1"/>
</dbReference>
<comment type="catalytic activity">
    <reaction evidence="13">
        <text>L-seryl-[protein] + ATP = O-phospho-L-seryl-[protein] + ADP + H(+)</text>
        <dbReference type="Rhea" id="RHEA:17989"/>
        <dbReference type="Rhea" id="RHEA-COMP:9863"/>
        <dbReference type="Rhea" id="RHEA-COMP:11604"/>
        <dbReference type="ChEBI" id="CHEBI:15378"/>
        <dbReference type="ChEBI" id="CHEBI:29999"/>
        <dbReference type="ChEBI" id="CHEBI:30616"/>
        <dbReference type="ChEBI" id="CHEBI:83421"/>
        <dbReference type="ChEBI" id="CHEBI:456216"/>
        <dbReference type="EC" id="2.7.11.1"/>
    </reaction>
</comment>
<evidence type="ECO:0000256" key="2">
    <source>
        <dbReference type="ARBA" id="ARBA00022527"/>
    </source>
</evidence>
<evidence type="ECO:0000256" key="4">
    <source>
        <dbReference type="ARBA" id="ARBA00022679"/>
    </source>
</evidence>
<keyword evidence="6 14" id="KW-0547">Nucleotide-binding</keyword>
<dbReference type="Pfam" id="PF00069">
    <property type="entry name" value="Pkinase"/>
    <property type="match status" value="1"/>
</dbReference>
<evidence type="ECO:0000256" key="16">
    <source>
        <dbReference type="SAM" id="MobiDB-lite"/>
    </source>
</evidence>
<keyword evidence="4" id="KW-0808">Transferase</keyword>
<keyword evidence="7" id="KW-0863">Zinc-finger</keyword>
<dbReference type="InterPro" id="IPR008271">
    <property type="entry name" value="Ser/Thr_kinase_AS"/>
</dbReference>